<dbReference type="GO" id="GO:0032259">
    <property type="term" value="P:methylation"/>
    <property type="evidence" value="ECO:0007669"/>
    <property type="project" value="UniProtKB-KW"/>
</dbReference>
<reference evidence="5" key="1">
    <citation type="submission" date="2018-06" db="EMBL/GenBank/DDBJ databases">
        <authorList>
            <person name="Zhirakovskaya E."/>
        </authorList>
    </citation>
    <scope>NUCLEOTIDE SEQUENCE</scope>
</reference>
<dbReference type="CDD" id="cd18081">
    <property type="entry name" value="RlmH-like"/>
    <property type="match status" value="1"/>
</dbReference>
<dbReference type="SUPFAM" id="SSF75217">
    <property type="entry name" value="alpha/beta knot"/>
    <property type="match status" value="1"/>
</dbReference>
<evidence type="ECO:0000313" key="5">
    <source>
        <dbReference type="EMBL" id="VAV83177.1"/>
    </source>
</evidence>
<comment type="similarity">
    <text evidence="4">Belongs to the RNA methyltransferase RlmH family.</text>
</comment>
<organism evidence="5">
    <name type="scientific">hydrothermal vent metagenome</name>
    <dbReference type="NCBI Taxonomy" id="652676"/>
    <lineage>
        <taxon>unclassified sequences</taxon>
        <taxon>metagenomes</taxon>
        <taxon>ecological metagenomes</taxon>
    </lineage>
</organism>
<evidence type="ECO:0000256" key="1">
    <source>
        <dbReference type="ARBA" id="ARBA00022603"/>
    </source>
</evidence>
<keyword evidence="1 5" id="KW-0489">Methyltransferase</keyword>
<dbReference type="InterPro" id="IPR003742">
    <property type="entry name" value="RlmH-like"/>
</dbReference>
<accession>A0A3B0QTY4</accession>
<evidence type="ECO:0000256" key="3">
    <source>
        <dbReference type="ARBA" id="ARBA00022691"/>
    </source>
</evidence>
<name>A0A3B0QTY4_9ZZZZ</name>
<dbReference type="Gene3D" id="3.40.1280.10">
    <property type="match status" value="1"/>
</dbReference>
<proteinExistence type="inferred from homology"/>
<sequence length="156" mass="17293">MKIIFLSVGKLKKGYAKDGVVEYLGRIKRYMPVEEVVVKDESSGGAIPRVDVLKREGRRLLGKIKPGDIVVALDERGKGFTSEAFAAQIERFTTSGKKRICFIVGGAYGLSPELKAGADLLLRLSEMTTAHDMARLFLAEQLYRAFTILRGEPYSH</sequence>
<dbReference type="EC" id="2.1.1.177" evidence="5"/>
<dbReference type="InterPro" id="IPR029026">
    <property type="entry name" value="tRNA_m1G_MTases_N"/>
</dbReference>
<evidence type="ECO:0000256" key="4">
    <source>
        <dbReference type="ARBA" id="ARBA00038303"/>
    </source>
</evidence>
<evidence type="ECO:0000256" key="2">
    <source>
        <dbReference type="ARBA" id="ARBA00022679"/>
    </source>
</evidence>
<dbReference type="PIRSF" id="PIRSF004505">
    <property type="entry name" value="MT_bac"/>
    <property type="match status" value="1"/>
</dbReference>
<dbReference type="GO" id="GO:0006364">
    <property type="term" value="P:rRNA processing"/>
    <property type="evidence" value="ECO:0007669"/>
    <property type="project" value="InterPro"/>
</dbReference>
<dbReference type="PANTHER" id="PTHR33603">
    <property type="entry name" value="METHYLTRANSFERASE"/>
    <property type="match status" value="1"/>
</dbReference>
<dbReference type="Pfam" id="PF02590">
    <property type="entry name" value="SPOUT_MTase"/>
    <property type="match status" value="1"/>
</dbReference>
<dbReference type="EMBL" id="UOEA01000036">
    <property type="protein sequence ID" value="VAV83177.1"/>
    <property type="molecule type" value="Genomic_DNA"/>
</dbReference>
<dbReference type="AlphaFoldDB" id="A0A3B0QTY4"/>
<dbReference type="GO" id="GO:0008168">
    <property type="term" value="F:methyltransferase activity"/>
    <property type="evidence" value="ECO:0007669"/>
    <property type="project" value="UniProtKB-KW"/>
</dbReference>
<keyword evidence="2 5" id="KW-0808">Transferase</keyword>
<dbReference type="InterPro" id="IPR029028">
    <property type="entry name" value="Alpha/beta_knot_MTases"/>
</dbReference>
<dbReference type="PANTHER" id="PTHR33603:SF1">
    <property type="entry name" value="RIBOSOMAL RNA LARGE SUBUNIT METHYLTRANSFERASE H"/>
    <property type="match status" value="1"/>
</dbReference>
<protein>
    <submittedName>
        <fullName evidence="5">23S rRNA (Pseudouridine(1915)-N(3))-methyltransferase</fullName>
        <ecNumber evidence="5">2.1.1.177</ecNumber>
    </submittedName>
</protein>
<gene>
    <name evidence="5" type="ORF">MNBD_DELTA01-312</name>
</gene>
<dbReference type="HAMAP" id="MF_00658">
    <property type="entry name" value="23SrRNA_methyltr_H"/>
    <property type="match status" value="1"/>
</dbReference>
<keyword evidence="3" id="KW-0949">S-adenosyl-L-methionine</keyword>